<evidence type="ECO:0000259" key="11">
    <source>
        <dbReference type="Pfam" id="PF00482"/>
    </source>
</evidence>
<name>A8RLS3_ENTBW</name>
<evidence type="ECO:0000256" key="1">
    <source>
        <dbReference type="ARBA" id="ARBA00004429"/>
    </source>
</evidence>
<comment type="caution">
    <text evidence="12">The sequence shown here is derived from an EMBL/GenBank/DDBJ whole genome shotgun (WGS) entry which is preliminary data.</text>
</comment>
<evidence type="ECO:0000313" key="12">
    <source>
        <dbReference type="EMBL" id="EDP17959.1"/>
    </source>
</evidence>
<dbReference type="AlphaFoldDB" id="A8RLS3"/>
<reference evidence="12 13" key="1">
    <citation type="submission" date="2007-08" db="EMBL/GenBank/DDBJ databases">
        <authorList>
            <person name="Fulton L."/>
            <person name="Clifton S."/>
            <person name="Fulton B."/>
            <person name="Xu J."/>
            <person name="Minx P."/>
            <person name="Pepin K.H."/>
            <person name="Johnson M."/>
            <person name="Thiruvilangam P."/>
            <person name="Bhonagiri V."/>
            <person name="Nash W.E."/>
            <person name="Mardis E.R."/>
            <person name="Wilson R.K."/>
        </authorList>
    </citation>
    <scope>NUCLEOTIDE SEQUENCE [LARGE SCALE GENOMIC DNA]</scope>
    <source>
        <strain evidence="13">ATCC BAA-613 / DSM 15670 / CCUG 46953 / JCM 12243 / WAL 16351</strain>
    </source>
</reference>
<feature type="domain" description="Type II secretion system protein GspF" evidence="11">
    <location>
        <begin position="71"/>
        <end position="194"/>
    </location>
</feature>
<dbReference type="Proteomes" id="UP000005396">
    <property type="component" value="Unassembled WGS sequence"/>
</dbReference>
<gene>
    <name evidence="12" type="ORF">CLOBOL_01721</name>
</gene>
<dbReference type="PANTHER" id="PTHR30012">
    <property type="entry name" value="GENERAL SECRETION PATHWAY PROTEIN"/>
    <property type="match status" value="1"/>
</dbReference>
<comment type="subcellular location">
    <subcellularLocation>
        <location evidence="1">Cell inner membrane</location>
        <topology evidence="1">Multi-pass membrane protein</topology>
    </subcellularLocation>
    <subcellularLocation>
        <location evidence="9">Cell membrane</location>
        <topology evidence="9">Multi-pass membrane protein</topology>
    </subcellularLocation>
</comment>
<evidence type="ECO:0000256" key="9">
    <source>
        <dbReference type="RuleBase" id="RU003923"/>
    </source>
</evidence>
<dbReference type="HOGENOM" id="CLU_035032_0_1_9"/>
<dbReference type="InterPro" id="IPR001992">
    <property type="entry name" value="T2SS_GspF/T4SS_PilC_CS"/>
</dbReference>
<dbReference type="GO" id="GO:0005886">
    <property type="term" value="C:plasma membrane"/>
    <property type="evidence" value="ECO:0007669"/>
    <property type="project" value="UniProtKB-SubCell"/>
</dbReference>
<reference evidence="12 13" key="2">
    <citation type="submission" date="2007-09" db="EMBL/GenBank/DDBJ databases">
        <title>Draft genome sequence of Clostridium bolteae (ATCC BAA-613).</title>
        <authorList>
            <person name="Sudarsanam P."/>
            <person name="Ley R."/>
            <person name="Guruge J."/>
            <person name="Turnbaugh P.J."/>
            <person name="Mahowald M."/>
            <person name="Liep D."/>
            <person name="Gordon J."/>
        </authorList>
    </citation>
    <scope>NUCLEOTIDE SEQUENCE [LARGE SCALE GENOMIC DNA]</scope>
    <source>
        <strain evidence="13">ATCC BAA-613 / DSM 15670 / CCUG 46953 / JCM 12243 / WAL 16351</strain>
    </source>
</reference>
<feature type="transmembrane region" description="Helical" evidence="10">
    <location>
        <begin position="223"/>
        <end position="246"/>
    </location>
</feature>
<dbReference type="InterPro" id="IPR003004">
    <property type="entry name" value="GspF/PilC"/>
</dbReference>
<dbReference type="eggNOG" id="COG1459">
    <property type="taxonomic scope" value="Bacteria"/>
</dbReference>
<evidence type="ECO:0000256" key="8">
    <source>
        <dbReference type="ARBA" id="ARBA00023136"/>
    </source>
</evidence>
<organism evidence="12 13">
    <name type="scientific">Enterocloster bolteae (strain ATCC BAA-613 / DSM 15670 / CCUG 46953 / JCM 12243 / WAL 16351)</name>
    <name type="common">Clostridium bolteae</name>
    <dbReference type="NCBI Taxonomy" id="411902"/>
    <lineage>
        <taxon>Bacteria</taxon>
        <taxon>Bacillati</taxon>
        <taxon>Bacillota</taxon>
        <taxon>Clostridia</taxon>
        <taxon>Lachnospirales</taxon>
        <taxon>Lachnospiraceae</taxon>
        <taxon>Enterocloster</taxon>
    </lineage>
</organism>
<evidence type="ECO:0000256" key="4">
    <source>
        <dbReference type="ARBA" id="ARBA00022475"/>
    </source>
</evidence>
<keyword evidence="8 10" id="KW-0472">Membrane</keyword>
<dbReference type="InterPro" id="IPR042094">
    <property type="entry name" value="T2SS_GspF_sf"/>
</dbReference>
<dbReference type="InterPro" id="IPR018076">
    <property type="entry name" value="T2SS_GspF_dom"/>
</dbReference>
<dbReference type="GO" id="GO:0009306">
    <property type="term" value="P:protein secretion"/>
    <property type="evidence" value="ECO:0007669"/>
    <property type="project" value="InterPro"/>
</dbReference>
<dbReference type="EMBL" id="ABCC02000019">
    <property type="protein sequence ID" value="EDP17959.1"/>
    <property type="molecule type" value="Genomic_DNA"/>
</dbReference>
<dbReference type="PRINTS" id="PR00812">
    <property type="entry name" value="BCTERIALGSPF"/>
</dbReference>
<feature type="domain" description="Type II secretion system protein GspF" evidence="11">
    <location>
        <begin position="272"/>
        <end position="394"/>
    </location>
</feature>
<keyword evidence="3 9" id="KW-0813">Transport</keyword>
<evidence type="ECO:0000256" key="3">
    <source>
        <dbReference type="ARBA" id="ARBA00022448"/>
    </source>
</evidence>
<dbReference type="PROSITE" id="PS00874">
    <property type="entry name" value="T2SP_F"/>
    <property type="match status" value="1"/>
</dbReference>
<sequence length="403" mass="44451">MERGRGTMPRYRYRAKSEDGRVHCGTEKADSGRALFVILKSRGLYCYEYSSLERTPSARPAKLNQRQLPLLCRQLAAMLTAGVPLSRALEVSAGSARDKTLKVTLAGLRESIHKGRTLSEAMEEMKGVFPNLLVYMTRTGESSGRLDELLHKMAGYYGREEELNGKVRAAMTYPVILFSITVLAAVFMLTTVLPQFASMLQEQELPWITRMMMRLSFSLRSRGVLYIMLILVLMALFKGILTCPFVRLQADRAVLYTPIIGKLLSTVYTSRFASAFAVLYGSGIGILDAMHTVGRVMGNSYVEKGLVQVAESLKGGVMLSQALDELNLFQPVLISMVAAGEESGALDMVLEDAGSFYEKEAARAVNQMIALLEPAMILILALVVGSVVMAIMMPVFNMYSSML</sequence>
<feature type="transmembrane region" description="Helical" evidence="10">
    <location>
        <begin position="175"/>
        <end position="197"/>
    </location>
</feature>
<evidence type="ECO:0000256" key="7">
    <source>
        <dbReference type="ARBA" id="ARBA00022989"/>
    </source>
</evidence>
<proteinExistence type="inferred from homology"/>
<evidence type="ECO:0000256" key="5">
    <source>
        <dbReference type="ARBA" id="ARBA00022519"/>
    </source>
</evidence>
<dbReference type="PaxDb" id="411902-CLOBOL_01721"/>
<evidence type="ECO:0000313" key="13">
    <source>
        <dbReference type="Proteomes" id="UP000005396"/>
    </source>
</evidence>
<protein>
    <recommendedName>
        <fullName evidence="11">Type II secretion system protein GspF domain-containing protein</fullName>
    </recommendedName>
</protein>
<evidence type="ECO:0000256" key="2">
    <source>
        <dbReference type="ARBA" id="ARBA00005745"/>
    </source>
</evidence>
<keyword evidence="5" id="KW-0997">Cell inner membrane</keyword>
<evidence type="ECO:0000256" key="6">
    <source>
        <dbReference type="ARBA" id="ARBA00022692"/>
    </source>
</evidence>
<dbReference type="Gene3D" id="1.20.81.30">
    <property type="entry name" value="Type II secretion system (T2SS), domain F"/>
    <property type="match status" value="2"/>
</dbReference>
<keyword evidence="6 9" id="KW-0812">Transmembrane</keyword>
<keyword evidence="4" id="KW-1003">Cell membrane</keyword>
<dbReference type="Pfam" id="PF00482">
    <property type="entry name" value="T2SSF"/>
    <property type="match status" value="2"/>
</dbReference>
<evidence type="ECO:0000256" key="10">
    <source>
        <dbReference type="SAM" id="Phobius"/>
    </source>
</evidence>
<keyword evidence="7 10" id="KW-1133">Transmembrane helix</keyword>
<feature type="transmembrane region" description="Helical" evidence="10">
    <location>
        <begin position="375"/>
        <end position="396"/>
    </location>
</feature>
<accession>A8RLS3</accession>
<dbReference type="PANTHER" id="PTHR30012:SF0">
    <property type="entry name" value="TYPE II SECRETION SYSTEM PROTEIN F-RELATED"/>
    <property type="match status" value="1"/>
</dbReference>
<comment type="similarity">
    <text evidence="2 9">Belongs to the GSP F family.</text>
</comment>
<dbReference type="FunFam" id="1.20.81.30:FF:000001">
    <property type="entry name" value="Type II secretion system protein F"/>
    <property type="match status" value="1"/>
</dbReference>